<protein>
    <submittedName>
        <fullName evidence="1">Putative acyl-activating enzyme 17, peroxisomal</fullName>
    </submittedName>
</protein>
<evidence type="ECO:0000313" key="2">
    <source>
        <dbReference type="Proteomes" id="UP000516437"/>
    </source>
</evidence>
<dbReference type="OrthoDB" id="10253115at2759"/>
<reference evidence="1 2" key="1">
    <citation type="journal article" date="2019" name="Plant Biotechnol. J.">
        <title>The red bayberry genome and genetic basis of sex determination.</title>
        <authorList>
            <person name="Jia H.M."/>
            <person name="Jia H.J."/>
            <person name="Cai Q.L."/>
            <person name="Wang Y."/>
            <person name="Zhao H.B."/>
            <person name="Yang W.F."/>
            <person name="Wang G.Y."/>
            <person name="Li Y.H."/>
            <person name="Zhan D.L."/>
            <person name="Shen Y.T."/>
            <person name="Niu Q.F."/>
            <person name="Chang L."/>
            <person name="Qiu J."/>
            <person name="Zhao L."/>
            <person name="Xie H.B."/>
            <person name="Fu W.Y."/>
            <person name="Jin J."/>
            <person name="Li X.W."/>
            <person name="Jiao Y."/>
            <person name="Zhou C.C."/>
            <person name="Tu T."/>
            <person name="Chai C.Y."/>
            <person name="Gao J.L."/>
            <person name="Fan L.J."/>
            <person name="van de Weg E."/>
            <person name="Wang J.Y."/>
            <person name="Gao Z.S."/>
        </authorList>
    </citation>
    <scope>NUCLEOTIDE SEQUENCE [LARGE SCALE GENOMIC DNA]</scope>
    <source>
        <tissue evidence="1">Leaves</tissue>
    </source>
</reference>
<gene>
    <name evidence="1" type="ORF">CJ030_MR5G009775</name>
</gene>
<keyword evidence="2" id="KW-1185">Reference proteome</keyword>
<sequence>MFWSGRSWRRSSSFRRDPKAIPWTHATPLKAAADAWRDMDIHKGDIVAWPTNLGWMMGPWLIYASLLNGASMALYNGSPLSFGFAKFVQFLLAIEIVKSPGVKFVLHTCLNNVFGQQDMPMFGGGEFPTSKQVAVGVNGKSALCKCGVEEIGGLSSPGCAEQICQKDKDKYPTEWLLSY</sequence>
<dbReference type="SUPFAM" id="SSF56801">
    <property type="entry name" value="Acetyl-CoA synthetase-like"/>
    <property type="match status" value="1"/>
</dbReference>
<dbReference type="PANTHER" id="PTHR44378:SF2">
    <property type="entry name" value="ACYL-ACTIVATING ENZYME 17, PEROXISOMAL-RELATED"/>
    <property type="match status" value="1"/>
</dbReference>
<evidence type="ECO:0000313" key="1">
    <source>
        <dbReference type="EMBL" id="KAB1212733.1"/>
    </source>
</evidence>
<dbReference type="InterPro" id="IPR042099">
    <property type="entry name" value="ANL_N_sf"/>
</dbReference>
<dbReference type="PANTHER" id="PTHR44378">
    <property type="entry name" value="ACYL-ACTIVATING ENZYME 17, PEROXISOMAL-RELATED"/>
    <property type="match status" value="1"/>
</dbReference>
<comment type="caution">
    <text evidence="1">The sequence shown here is derived from an EMBL/GenBank/DDBJ whole genome shotgun (WGS) entry which is preliminary data.</text>
</comment>
<dbReference type="EMBL" id="RXIC02000023">
    <property type="protein sequence ID" value="KAB1212733.1"/>
    <property type="molecule type" value="Genomic_DNA"/>
</dbReference>
<dbReference type="Proteomes" id="UP000516437">
    <property type="component" value="Chromosome 5"/>
</dbReference>
<dbReference type="AlphaFoldDB" id="A0A6A1VJ64"/>
<name>A0A6A1VJ64_9ROSI</name>
<accession>A0A6A1VJ64</accession>
<proteinExistence type="predicted"/>
<organism evidence="1 2">
    <name type="scientific">Morella rubra</name>
    <name type="common">Chinese bayberry</name>
    <dbReference type="NCBI Taxonomy" id="262757"/>
    <lineage>
        <taxon>Eukaryota</taxon>
        <taxon>Viridiplantae</taxon>
        <taxon>Streptophyta</taxon>
        <taxon>Embryophyta</taxon>
        <taxon>Tracheophyta</taxon>
        <taxon>Spermatophyta</taxon>
        <taxon>Magnoliopsida</taxon>
        <taxon>eudicotyledons</taxon>
        <taxon>Gunneridae</taxon>
        <taxon>Pentapetalae</taxon>
        <taxon>rosids</taxon>
        <taxon>fabids</taxon>
        <taxon>Fagales</taxon>
        <taxon>Myricaceae</taxon>
        <taxon>Morella</taxon>
    </lineage>
</organism>
<dbReference type="Gene3D" id="3.40.50.12780">
    <property type="entry name" value="N-terminal domain of ligase-like"/>
    <property type="match status" value="1"/>
</dbReference>